<dbReference type="STRING" id="655353.SAMN04488056_105114"/>
<evidence type="ECO:0000313" key="2">
    <source>
        <dbReference type="EMBL" id="SFO38139.1"/>
    </source>
</evidence>
<feature type="chain" id="PRO_5011722505" description="Lipoprotein" evidence="1">
    <location>
        <begin position="19"/>
        <end position="111"/>
    </location>
</feature>
<feature type="signal peptide" evidence="1">
    <location>
        <begin position="1"/>
        <end position="18"/>
    </location>
</feature>
<keyword evidence="1" id="KW-0732">Signal</keyword>
<evidence type="ECO:0008006" key="4">
    <source>
        <dbReference type="Google" id="ProtNLM"/>
    </source>
</evidence>
<gene>
    <name evidence="2" type="ORF">SAMN04488056_105114</name>
</gene>
<dbReference type="Proteomes" id="UP000199236">
    <property type="component" value="Unassembled WGS sequence"/>
</dbReference>
<name>A0A1I5GQE4_9HYPH</name>
<protein>
    <recommendedName>
        <fullName evidence="4">Lipoprotein</fullName>
    </recommendedName>
</protein>
<dbReference type="PROSITE" id="PS51257">
    <property type="entry name" value="PROKAR_LIPOPROTEIN"/>
    <property type="match status" value="1"/>
</dbReference>
<dbReference type="RefSeq" id="WP_090072418.1">
    <property type="nucleotide sequence ID" value="NZ_FOVR01000005.1"/>
</dbReference>
<dbReference type="AlphaFoldDB" id="A0A1I5GQE4"/>
<evidence type="ECO:0000313" key="3">
    <source>
        <dbReference type="Proteomes" id="UP000199236"/>
    </source>
</evidence>
<reference evidence="2 3" key="1">
    <citation type="submission" date="2016-10" db="EMBL/GenBank/DDBJ databases">
        <authorList>
            <person name="de Groot N.N."/>
        </authorList>
    </citation>
    <scope>NUCLEOTIDE SEQUENCE [LARGE SCALE GENOMIC DNA]</scope>
    <source>
        <strain evidence="2 3">CGMCC 1.9157</strain>
    </source>
</reference>
<keyword evidence="3" id="KW-1185">Reference proteome</keyword>
<proteinExistence type="predicted"/>
<evidence type="ECO:0000256" key="1">
    <source>
        <dbReference type="SAM" id="SignalP"/>
    </source>
</evidence>
<organism evidence="2 3">
    <name type="scientific">Cohaesibacter marisflavi</name>
    <dbReference type="NCBI Taxonomy" id="655353"/>
    <lineage>
        <taxon>Bacteria</taxon>
        <taxon>Pseudomonadati</taxon>
        <taxon>Pseudomonadota</taxon>
        <taxon>Alphaproteobacteria</taxon>
        <taxon>Hyphomicrobiales</taxon>
        <taxon>Cohaesibacteraceae</taxon>
    </lineage>
</organism>
<sequence length="111" mass="12100">MKKVILSSLVLLLVTACAKKPESIEASYISPTIYNDWSCSQLAEEQERLSHAYQQVAAQQNKARGNDIAGVILIGLPVSSLSGDNVAPQVANIKGQQQTIEQTMIRKNCSR</sequence>
<accession>A0A1I5GQE4</accession>
<dbReference type="OrthoDB" id="7862470at2"/>
<dbReference type="EMBL" id="FOVR01000005">
    <property type="protein sequence ID" value="SFO38139.1"/>
    <property type="molecule type" value="Genomic_DNA"/>
</dbReference>